<proteinExistence type="inferred from homology"/>
<dbReference type="AlphaFoldDB" id="A0A108UCT8"/>
<evidence type="ECO:0000313" key="5">
    <source>
        <dbReference type="Proteomes" id="UP000023435"/>
    </source>
</evidence>
<dbReference type="GO" id="GO:0016757">
    <property type="term" value="F:glycosyltransferase activity"/>
    <property type="evidence" value="ECO:0007669"/>
    <property type="project" value="UniProtKB-KW"/>
</dbReference>
<evidence type="ECO:0000256" key="1">
    <source>
        <dbReference type="ARBA" id="ARBA00006739"/>
    </source>
</evidence>
<keyword evidence="2" id="KW-0328">Glycosyltransferase</keyword>
<protein>
    <submittedName>
        <fullName evidence="4">Glycosyltransferase</fullName>
    </submittedName>
</protein>
<evidence type="ECO:0000256" key="3">
    <source>
        <dbReference type="ARBA" id="ARBA00022679"/>
    </source>
</evidence>
<sequence length="555" mass="63388">MALLRESGLFDAGYLARAIGVDLTKAASVPVEFMYLESRDYWGASTSALFDGRYYLDTNPDLVASDVNPLLHYVTHGFFEGRAPCVLFDMDYILEQIQPGSSAWELERKREQFRRFRGLRHMLQCTDVDPGPFFENAVYRQSEGQPAMSSEDIPIERYLNVRGRCEAGYLECSSLASMAYYMSNNLDLEQANVVPLLHLIQYGLTEGRRFAPDERVSVAFLRNSAHLSGNDAFRNVKGFLAHTRGTGRIAGPAWPTPYARDSLPSLRHRAHERRRDAFVGVVLYNNSEEELRRLDASLRNEVRINDGYRIDWMYYVNDPDNLPRYRKVLGDRVVFDEGRANIGFGRAHNELMARCFDTDRLYIGANPDGYFTPGCIKALVDFSDFHGDQALIEASAAPIDHPKWHDPVTLDTAWVSGACFALPYKLWSQVGGFDEKIHMYCEDVDLSWRVRLIGGYLKVCPAARFVHDVTPRFIGDKASTTERSRQQSMLAGGYYLARKWGGDEQAQRLREEFGRLVGRDNLHLLEEPVFEMDRKIARKVADFSLPRFAPSRFWN</sequence>
<dbReference type="PANTHER" id="PTHR43179">
    <property type="entry name" value="RHAMNOSYLTRANSFERASE WBBL"/>
    <property type="match status" value="1"/>
</dbReference>
<gene>
    <name evidence="4" type="ORF">AZ78_4471</name>
</gene>
<comment type="similarity">
    <text evidence="1">Belongs to the glycosyltransferase 2 family.</text>
</comment>
<dbReference type="EMBL" id="JAJA02000001">
    <property type="protein sequence ID" value="KWS06911.1"/>
    <property type="molecule type" value="Genomic_DNA"/>
</dbReference>
<organism evidence="4 5">
    <name type="scientific">Lysobacter capsici AZ78</name>
    <dbReference type="NCBI Taxonomy" id="1444315"/>
    <lineage>
        <taxon>Bacteria</taxon>
        <taxon>Pseudomonadati</taxon>
        <taxon>Pseudomonadota</taxon>
        <taxon>Gammaproteobacteria</taxon>
        <taxon>Lysobacterales</taxon>
        <taxon>Lysobacteraceae</taxon>
        <taxon>Lysobacter</taxon>
    </lineage>
</organism>
<name>A0A108UCT8_9GAMM</name>
<dbReference type="Gene3D" id="3.90.550.10">
    <property type="entry name" value="Spore Coat Polysaccharide Biosynthesis Protein SpsA, Chain A"/>
    <property type="match status" value="1"/>
</dbReference>
<accession>A0A108UCT8</accession>
<evidence type="ECO:0000256" key="2">
    <source>
        <dbReference type="ARBA" id="ARBA00022676"/>
    </source>
</evidence>
<comment type="caution">
    <text evidence="4">The sequence shown here is derived from an EMBL/GenBank/DDBJ whole genome shotgun (WGS) entry which is preliminary data.</text>
</comment>
<evidence type="ECO:0000313" key="4">
    <source>
        <dbReference type="EMBL" id="KWS06911.1"/>
    </source>
</evidence>
<dbReference type="InterPro" id="IPR029044">
    <property type="entry name" value="Nucleotide-diphossugar_trans"/>
</dbReference>
<dbReference type="SUPFAM" id="SSF53448">
    <property type="entry name" value="Nucleotide-diphospho-sugar transferases"/>
    <property type="match status" value="1"/>
</dbReference>
<dbReference type="Proteomes" id="UP000023435">
    <property type="component" value="Unassembled WGS sequence"/>
</dbReference>
<dbReference type="PANTHER" id="PTHR43179:SF12">
    <property type="entry name" value="GALACTOFURANOSYLTRANSFERASE GLFT2"/>
    <property type="match status" value="1"/>
</dbReference>
<keyword evidence="3" id="KW-0808">Transferase</keyword>
<keyword evidence="5" id="KW-1185">Reference proteome</keyword>
<reference evidence="4 5" key="1">
    <citation type="journal article" date="2014" name="Genome Announc.">
        <title>Draft Genome Sequence of Lysobacter capsici AZ78, a Bacterium Antagonistic to Plant-Pathogenic Oomycetes.</title>
        <authorList>
            <person name="Puopolo G."/>
            <person name="Sonego P."/>
            <person name="Engelen K."/>
            <person name="Pertot I."/>
        </authorList>
    </citation>
    <scope>NUCLEOTIDE SEQUENCE [LARGE SCALE GENOMIC DNA]</scope>
    <source>
        <strain evidence="4 5">AZ78</strain>
    </source>
</reference>